<dbReference type="AlphaFoldDB" id="A0A8J7VZ64"/>
<dbReference type="PROSITE" id="PS51257">
    <property type="entry name" value="PROKAR_LIPOPROTEIN"/>
    <property type="match status" value="1"/>
</dbReference>
<organism evidence="1 2">
    <name type="scientific">Sinanaerobacter chloroacetimidivorans</name>
    <dbReference type="NCBI Taxonomy" id="2818044"/>
    <lineage>
        <taxon>Bacteria</taxon>
        <taxon>Bacillati</taxon>
        <taxon>Bacillota</taxon>
        <taxon>Clostridia</taxon>
        <taxon>Peptostreptococcales</taxon>
        <taxon>Anaerovoracaceae</taxon>
        <taxon>Sinanaerobacter</taxon>
    </lineage>
</organism>
<dbReference type="EMBL" id="JAGSND010000003">
    <property type="protein sequence ID" value="MBR0597409.1"/>
    <property type="molecule type" value="Genomic_DNA"/>
</dbReference>
<keyword evidence="2" id="KW-1185">Reference proteome</keyword>
<reference evidence="1" key="1">
    <citation type="submission" date="2021-04" db="EMBL/GenBank/DDBJ databases">
        <title>Sinoanaerobacter chloroacetimidivorans sp. nov., an obligate anaerobic bacterium isolated from anaerobic sludge.</title>
        <authorList>
            <person name="Bao Y."/>
        </authorList>
    </citation>
    <scope>NUCLEOTIDE SEQUENCE</scope>
    <source>
        <strain evidence="1">BAD-6</strain>
    </source>
</reference>
<sequence length="169" mass="19203">MNRCRMGKRKGVCLFLIFILILPILTACSEDYGSPDLSAADAYWMVIDQLYQEDSGLNGDIKYLAIDTTEMVNLTEEGKEALLKQLESYGYEVLDTTFQELQEQGLIHDLYFPEGILFQIQDEPMEGNTITMDASKWRSGTGAIGYDNLVVEYKNDIWEIKEFGGAWIS</sequence>
<dbReference type="Proteomes" id="UP000675664">
    <property type="component" value="Unassembled WGS sequence"/>
</dbReference>
<reference evidence="1" key="2">
    <citation type="submission" date="2021-04" db="EMBL/GenBank/DDBJ databases">
        <authorList>
            <person name="Liu J."/>
        </authorList>
    </citation>
    <scope>NUCLEOTIDE SEQUENCE</scope>
    <source>
        <strain evidence="1">BAD-6</strain>
    </source>
</reference>
<evidence type="ECO:0000313" key="2">
    <source>
        <dbReference type="Proteomes" id="UP000675664"/>
    </source>
</evidence>
<protein>
    <submittedName>
        <fullName evidence="1">Uncharacterized protein</fullName>
    </submittedName>
</protein>
<gene>
    <name evidence="1" type="ORF">KCX82_05970</name>
</gene>
<name>A0A8J7VZ64_9FIRM</name>
<accession>A0A8J7VZ64</accession>
<comment type="caution">
    <text evidence="1">The sequence shown here is derived from an EMBL/GenBank/DDBJ whole genome shotgun (WGS) entry which is preliminary data.</text>
</comment>
<evidence type="ECO:0000313" key="1">
    <source>
        <dbReference type="EMBL" id="MBR0597409.1"/>
    </source>
</evidence>
<proteinExistence type="predicted"/>
<dbReference type="RefSeq" id="WP_227017543.1">
    <property type="nucleotide sequence ID" value="NZ_JAGSND010000003.1"/>
</dbReference>